<feature type="chain" id="PRO_5025614185" evidence="1">
    <location>
        <begin position="22"/>
        <end position="193"/>
    </location>
</feature>
<dbReference type="Proteomes" id="UP000483820">
    <property type="component" value="Chromosome II"/>
</dbReference>
<organism evidence="2 3">
    <name type="scientific">Caenorhabditis remanei</name>
    <name type="common">Caenorhabditis vulgaris</name>
    <dbReference type="NCBI Taxonomy" id="31234"/>
    <lineage>
        <taxon>Eukaryota</taxon>
        <taxon>Metazoa</taxon>
        <taxon>Ecdysozoa</taxon>
        <taxon>Nematoda</taxon>
        <taxon>Chromadorea</taxon>
        <taxon>Rhabditida</taxon>
        <taxon>Rhabditina</taxon>
        <taxon>Rhabditomorpha</taxon>
        <taxon>Rhabditoidea</taxon>
        <taxon>Rhabditidae</taxon>
        <taxon>Peloderinae</taxon>
        <taxon>Caenorhabditis</taxon>
    </lineage>
</organism>
<dbReference type="KEGG" id="crq:GCK72_004064"/>
<evidence type="ECO:0000313" key="2">
    <source>
        <dbReference type="EMBL" id="KAF1764117.1"/>
    </source>
</evidence>
<sequence length="193" mass="22091">MSNVLLMSCAALLAFNFCAGATPISDSVELSNLAKTCLLDSECEEMTGGILTKFYAMWMCRYLVREVHSVIGLQELRSVLGFIPIVPWKRPSEDKNNTTLVAYYEQKEPVDTYVHGPRNDLLFEKNVAPAIKVMDKRLPMVRTIYRRYLEDRLSHRKINEDVDFMIAQYEVIHGLVNDATEKIKFRGKCSDDS</sequence>
<accession>A0A6A5HAD1</accession>
<keyword evidence="1" id="KW-0732">Signal</keyword>
<name>A0A6A5HAD1_CAERE</name>
<protein>
    <submittedName>
        <fullName evidence="2">Uncharacterized protein</fullName>
    </submittedName>
</protein>
<reference evidence="2 3" key="1">
    <citation type="submission" date="2019-12" db="EMBL/GenBank/DDBJ databases">
        <title>Chromosome-level assembly of the Caenorhabditis remanei genome.</title>
        <authorList>
            <person name="Teterina A.A."/>
            <person name="Willis J.H."/>
            <person name="Phillips P.C."/>
        </authorList>
    </citation>
    <scope>NUCLEOTIDE SEQUENCE [LARGE SCALE GENOMIC DNA]</scope>
    <source>
        <strain evidence="2 3">PX506</strain>
        <tissue evidence="2">Whole organism</tissue>
    </source>
</reference>
<gene>
    <name evidence="2" type="ORF">GCK72_004064</name>
</gene>
<proteinExistence type="predicted"/>
<comment type="caution">
    <text evidence="2">The sequence shown here is derived from an EMBL/GenBank/DDBJ whole genome shotgun (WGS) entry which is preliminary data.</text>
</comment>
<dbReference type="CTD" id="78773792"/>
<evidence type="ECO:0000313" key="3">
    <source>
        <dbReference type="Proteomes" id="UP000483820"/>
    </source>
</evidence>
<dbReference type="RefSeq" id="XP_053588631.1">
    <property type="nucleotide sequence ID" value="XM_053724437.1"/>
</dbReference>
<dbReference type="AlphaFoldDB" id="A0A6A5HAD1"/>
<evidence type="ECO:0000256" key="1">
    <source>
        <dbReference type="SAM" id="SignalP"/>
    </source>
</evidence>
<feature type="signal peptide" evidence="1">
    <location>
        <begin position="1"/>
        <end position="21"/>
    </location>
</feature>
<dbReference type="EMBL" id="WUAV01000002">
    <property type="protein sequence ID" value="KAF1764117.1"/>
    <property type="molecule type" value="Genomic_DNA"/>
</dbReference>
<dbReference type="GeneID" id="78773792"/>